<reference evidence="3 4" key="1">
    <citation type="submission" date="2017-03" db="EMBL/GenBank/DDBJ databases">
        <title>Draft genome sequence of Streptomyces scabrisporus NF3, endophyte isolated from Amphipterygium adstringens.</title>
        <authorList>
            <person name="Vazquez M."/>
            <person name="Ceapa C.D."/>
            <person name="Rodriguez Luna D."/>
            <person name="Sanchez Esquivel S."/>
        </authorList>
    </citation>
    <scope>NUCLEOTIDE SEQUENCE [LARGE SCALE GENOMIC DNA]</scope>
    <source>
        <strain evidence="3 4">NF3</strain>
    </source>
</reference>
<dbReference type="AlphaFoldDB" id="A0A1T3NZK1"/>
<dbReference type="Gene3D" id="3.30.565.10">
    <property type="entry name" value="Histidine kinase-like ATPase, C-terminal domain"/>
    <property type="match status" value="1"/>
</dbReference>
<comment type="caution">
    <text evidence="3">The sequence shown here is derived from an EMBL/GenBank/DDBJ whole genome shotgun (WGS) entry which is preliminary data.</text>
</comment>
<evidence type="ECO:0000313" key="3">
    <source>
        <dbReference type="EMBL" id="OPC82155.1"/>
    </source>
</evidence>
<sequence length="145" mass="15507">MTTLADPEVTDEADEVSPTITLPAMPACVSAVREHVRVALRVWDLDSLSDTAVLLASELATNAVRHAGLGRPFSVVVRRDRAPDGAACVWIEVHDTDARTPQVVEAADDDTTGRGLMLVESLSDGWEAVPEPGGKCVRFRLAMTA</sequence>
<dbReference type="Proteomes" id="UP000190037">
    <property type="component" value="Unassembled WGS sequence"/>
</dbReference>
<dbReference type="CDD" id="cd16936">
    <property type="entry name" value="HATPase_RsbW-like"/>
    <property type="match status" value="1"/>
</dbReference>
<dbReference type="Pfam" id="PF13581">
    <property type="entry name" value="HATPase_c_2"/>
    <property type="match status" value="1"/>
</dbReference>
<keyword evidence="1" id="KW-0418">Kinase</keyword>
<dbReference type="OrthoDB" id="3211521at2"/>
<dbReference type="RefSeq" id="WP_078976425.1">
    <property type="nucleotide sequence ID" value="NZ_MWQN01000001.1"/>
</dbReference>
<accession>A0A1T3NZK1</accession>
<dbReference type="STRING" id="159449.B4N89_15470"/>
<dbReference type="PANTHER" id="PTHR35526">
    <property type="entry name" value="ANTI-SIGMA-F FACTOR RSBW-RELATED"/>
    <property type="match status" value="1"/>
</dbReference>
<dbReference type="InterPro" id="IPR050267">
    <property type="entry name" value="Anti-sigma-factor_SerPK"/>
</dbReference>
<dbReference type="InterPro" id="IPR003594">
    <property type="entry name" value="HATPase_dom"/>
</dbReference>
<evidence type="ECO:0000259" key="2">
    <source>
        <dbReference type="Pfam" id="PF13581"/>
    </source>
</evidence>
<dbReference type="GO" id="GO:0004674">
    <property type="term" value="F:protein serine/threonine kinase activity"/>
    <property type="evidence" value="ECO:0007669"/>
    <property type="project" value="UniProtKB-KW"/>
</dbReference>
<keyword evidence="1" id="KW-0808">Transferase</keyword>
<keyword evidence="1" id="KW-0723">Serine/threonine-protein kinase</keyword>
<dbReference type="EMBL" id="MWQN01000001">
    <property type="protein sequence ID" value="OPC82155.1"/>
    <property type="molecule type" value="Genomic_DNA"/>
</dbReference>
<dbReference type="PANTHER" id="PTHR35526:SF3">
    <property type="entry name" value="ANTI-SIGMA-F FACTOR RSBW"/>
    <property type="match status" value="1"/>
</dbReference>
<dbReference type="SUPFAM" id="SSF55874">
    <property type="entry name" value="ATPase domain of HSP90 chaperone/DNA topoisomerase II/histidine kinase"/>
    <property type="match status" value="1"/>
</dbReference>
<keyword evidence="4" id="KW-1185">Reference proteome</keyword>
<gene>
    <name evidence="3" type="ORF">B4N89_15470</name>
</gene>
<feature type="domain" description="Histidine kinase/HSP90-like ATPase" evidence="2">
    <location>
        <begin position="22"/>
        <end position="140"/>
    </location>
</feature>
<name>A0A1T3NZK1_9ACTN</name>
<evidence type="ECO:0000313" key="4">
    <source>
        <dbReference type="Proteomes" id="UP000190037"/>
    </source>
</evidence>
<protein>
    <recommendedName>
        <fullName evidence="2">Histidine kinase/HSP90-like ATPase domain-containing protein</fullName>
    </recommendedName>
</protein>
<dbReference type="InterPro" id="IPR036890">
    <property type="entry name" value="HATPase_C_sf"/>
</dbReference>
<evidence type="ECO:0000256" key="1">
    <source>
        <dbReference type="ARBA" id="ARBA00022527"/>
    </source>
</evidence>
<proteinExistence type="predicted"/>
<organism evidence="3 4">
    <name type="scientific">Embleya scabrispora</name>
    <dbReference type="NCBI Taxonomy" id="159449"/>
    <lineage>
        <taxon>Bacteria</taxon>
        <taxon>Bacillati</taxon>
        <taxon>Actinomycetota</taxon>
        <taxon>Actinomycetes</taxon>
        <taxon>Kitasatosporales</taxon>
        <taxon>Streptomycetaceae</taxon>
        <taxon>Embleya</taxon>
    </lineage>
</organism>
<dbReference type="eggNOG" id="COG2208">
    <property type="taxonomic scope" value="Bacteria"/>
</dbReference>